<organism evidence="1 2">
    <name type="scientific">Rubus argutus</name>
    <name type="common">Southern blackberry</name>
    <dbReference type="NCBI Taxonomy" id="59490"/>
    <lineage>
        <taxon>Eukaryota</taxon>
        <taxon>Viridiplantae</taxon>
        <taxon>Streptophyta</taxon>
        <taxon>Embryophyta</taxon>
        <taxon>Tracheophyta</taxon>
        <taxon>Spermatophyta</taxon>
        <taxon>Magnoliopsida</taxon>
        <taxon>eudicotyledons</taxon>
        <taxon>Gunneridae</taxon>
        <taxon>Pentapetalae</taxon>
        <taxon>rosids</taxon>
        <taxon>fabids</taxon>
        <taxon>Rosales</taxon>
        <taxon>Rosaceae</taxon>
        <taxon>Rosoideae</taxon>
        <taxon>Rosoideae incertae sedis</taxon>
        <taxon>Rubus</taxon>
    </lineage>
</organism>
<name>A0AAW1WHE6_RUBAR</name>
<accession>A0AAW1WHE6</accession>
<evidence type="ECO:0000313" key="1">
    <source>
        <dbReference type="EMBL" id="KAK9923568.1"/>
    </source>
</evidence>
<gene>
    <name evidence="1" type="ORF">M0R45_031978</name>
</gene>
<evidence type="ECO:0000313" key="2">
    <source>
        <dbReference type="Proteomes" id="UP001457282"/>
    </source>
</evidence>
<dbReference type="EMBL" id="JBEDUW010000006">
    <property type="protein sequence ID" value="KAK9923568.1"/>
    <property type="molecule type" value="Genomic_DNA"/>
</dbReference>
<reference evidence="1 2" key="1">
    <citation type="journal article" date="2023" name="G3 (Bethesda)">
        <title>A chromosome-length genome assembly and annotation of blackberry (Rubus argutus, cv. 'Hillquist').</title>
        <authorList>
            <person name="Bruna T."/>
            <person name="Aryal R."/>
            <person name="Dudchenko O."/>
            <person name="Sargent D.J."/>
            <person name="Mead D."/>
            <person name="Buti M."/>
            <person name="Cavallini A."/>
            <person name="Hytonen T."/>
            <person name="Andres J."/>
            <person name="Pham M."/>
            <person name="Weisz D."/>
            <person name="Mascagni F."/>
            <person name="Usai G."/>
            <person name="Natali L."/>
            <person name="Bassil N."/>
            <person name="Fernandez G.E."/>
            <person name="Lomsadze A."/>
            <person name="Armour M."/>
            <person name="Olukolu B."/>
            <person name="Poorten T."/>
            <person name="Britton C."/>
            <person name="Davik J."/>
            <person name="Ashrafi H."/>
            <person name="Aiden E.L."/>
            <person name="Borodovsky M."/>
            <person name="Worthington M."/>
        </authorList>
    </citation>
    <scope>NUCLEOTIDE SEQUENCE [LARGE SCALE GENOMIC DNA]</scope>
    <source>
        <strain evidence="1">PI 553951</strain>
    </source>
</reference>
<dbReference type="AlphaFoldDB" id="A0AAW1WHE6"/>
<proteinExistence type="predicted"/>
<sequence length="193" mass="22334">MGGGWENIYMEIGDIPFNILDSREEFKMQSNVSINGYLYWVITPEVGKQFIASFSLKSFELWCNRTSTPSQSCIRINCIWLLILESGAQWIKHAQFTWLLASQSPQPIGSTHVHSQKHSDFVLLSIGRHHDHLYMHKLWKEWIKVALPLDVDVGSDEDLQFDAILYQHIARSHYEFVQSKLNVMTFSHSISHG</sequence>
<comment type="caution">
    <text evidence="1">The sequence shown here is derived from an EMBL/GenBank/DDBJ whole genome shotgun (WGS) entry which is preliminary data.</text>
</comment>
<keyword evidence="2" id="KW-1185">Reference proteome</keyword>
<protein>
    <submittedName>
        <fullName evidence="1">Uncharacterized protein</fullName>
    </submittedName>
</protein>
<dbReference type="Proteomes" id="UP001457282">
    <property type="component" value="Unassembled WGS sequence"/>
</dbReference>